<dbReference type="GO" id="GO:0009252">
    <property type="term" value="P:peptidoglycan biosynthetic process"/>
    <property type="evidence" value="ECO:0007669"/>
    <property type="project" value="UniProtKB-KW"/>
</dbReference>
<protein>
    <recommendedName>
        <fullName evidence="14">D-alanyl-D-alanine carboxypeptidase</fullName>
    </recommendedName>
</protein>
<dbReference type="InterPro" id="IPR007730">
    <property type="entry name" value="SPOR-like_dom"/>
</dbReference>
<proteinExistence type="inferred from homology"/>
<dbReference type="EMBL" id="BMHV01000011">
    <property type="protein sequence ID" value="GGF64198.1"/>
    <property type="molecule type" value="Genomic_DNA"/>
</dbReference>
<keyword evidence="3" id="KW-0378">Hydrolase</keyword>
<keyword evidence="4" id="KW-0133">Cell shape</keyword>
<dbReference type="InterPro" id="IPR036680">
    <property type="entry name" value="SPOR-like_sf"/>
</dbReference>
<name>A0A917C060_9PROT</name>
<evidence type="ECO:0000313" key="12">
    <source>
        <dbReference type="EMBL" id="GGF64198.1"/>
    </source>
</evidence>
<evidence type="ECO:0000256" key="2">
    <source>
        <dbReference type="ARBA" id="ARBA00022729"/>
    </source>
</evidence>
<dbReference type="Pfam" id="PF05036">
    <property type="entry name" value="SPOR"/>
    <property type="match status" value="1"/>
</dbReference>
<keyword evidence="13" id="KW-1185">Reference proteome</keyword>
<gene>
    <name evidence="12" type="ORF">GCM10011332_17820</name>
</gene>
<reference evidence="12" key="1">
    <citation type="journal article" date="2014" name="Int. J. Syst. Evol. Microbiol.">
        <title>Complete genome sequence of Corynebacterium casei LMG S-19264T (=DSM 44701T), isolated from a smear-ripened cheese.</title>
        <authorList>
            <consortium name="US DOE Joint Genome Institute (JGI-PGF)"/>
            <person name="Walter F."/>
            <person name="Albersmeier A."/>
            <person name="Kalinowski J."/>
            <person name="Ruckert C."/>
        </authorList>
    </citation>
    <scope>NUCLEOTIDE SEQUENCE</scope>
    <source>
        <strain evidence="12">CGMCC 1.15254</strain>
    </source>
</reference>
<dbReference type="Gene3D" id="3.30.70.1070">
    <property type="entry name" value="Sporulation related repeat"/>
    <property type="match status" value="1"/>
</dbReference>
<evidence type="ECO:0000256" key="9">
    <source>
        <dbReference type="RuleBase" id="RU004016"/>
    </source>
</evidence>
<dbReference type="SUPFAM" id="SSF56601">
    <property type="entry name" value="beta-lactamase/transpeptidase-like"/>
    <property type="match status" value="1"/>
</dbReference>
<comment type="caution">
    <text evidence="12">The sequence shown here is derived from an EMBL/GenBank/DDBJ whole genome shotgun (WGS) entry which is preliminary data.</text>
</comment>
<dbReference type="AlphaFoldDB" id="A0A917C060"/>
<dbReference type="GO" id="GO:0009002">
    <property type="term" value="F:serine-type D-Ala-D-Ala carboxypeptidase activity"/>
    <property type="evidence" value="ECO:0007669"/>
    <property type="project" value="InterPro"/>
</dbReference>
<evidence type="ECO:0008006" key="14">
    <source>
        <dbReference type="Google" id="ProtNLM"/>
    </source>
</evidence>
<dbReference type="Pfam" id="PF00768">
    <property type="entry name" value="Peptidase_S11"/>
    <property type="match status" value="1"/>
</dbReference>
<dbReference type="GO" id="GO:0042834">
    <property type="term" value="F:peptidoglycan binding"/>
    <property type="evidence" value="ECO:0007669"/>
    <property type="project" value="InterPro"/>
</dbReference>
<evidence type="ECO:0000256" key="4">
    <source>
        <dbReference type="ARBA" id="ARBA00022960"/>
    </source>
</evidence>
<dbReference type="Gene3D" id="3.40.710.10">
    <property type="entry name" value="DD-peptidase/beta-lactamase superfamily"/>
    <property type="match status" value="1"/>
</dbReference>
<feature type="domain" description="SPOR" evidence="11">
    <location>
        <begin position="307"/>
        <end position="384"/>
    </location>
</feature>
<feature type="active site" evidence="7">
    <location>
        <position position="126"/>
    </location>
</feature>
<dbReference type="InterPro" id="IPR001967">
    <property type="entry name" value="Peptidase_S11_N"/>
</dbReference>
<dbReference type="PANTHER" id="PTHR21581:SF6">
    <property type="entry name" value="TRAFFICKING PROTEIN PARTICLE COMPLEX SUBUNIT 12"/>
    <property type="match status" value="1"/>
</dbReference>
<evidence type="ECO:0000259" key="11">
    <source>
        <dbReference type="Pfam" id="PF05036"/>
    </source>
</evidence>
<dbReference type="PRINTS" id="PR00725">
    <property type="entry name" value="DADACBPTASE1"/>
</dbReference>
<evidence type="ECO:0000256" key="1">
    <source>
        <dbReference type="ARBA" id="ARBA00007164"/>
    </source>
</evidence>
<sequence>MNARTHYRTFQTTKRTAVKWGLVALFACLTFLIVPAQAKYATFVMDAETGKVLQNTNADTRNYPASLTKMMTLFMLFEALESKKVTLDTKMRVSRRATWQPPSRLGLKRGSHIRVEDAIYALVTKSANDVATVVAEHLGGTEWEFAKEMTKKAKEIGMTRTTFRNASGLPHRRQLSTARDMAKLGNTLWKRFPQYYSYFKTESWTYKGRTYGNHNKLMKKYDGMDGIKTGYIRASGFNLVSSVNREGHRLVGVVFGGKTATQRNNIMARILDQSFTKVDPQMMAAYQKKTKAKKEQRVQEVASKRRSTGWGVQVGAYGTYSKAERQAIAAVKRAPSYLSGAQTMVVPLKNGQKSVYRARVVGVEKREAYRACRALKKMRQPCMVFRAKSTQVALNK</sequence>
<feature type="active site" description="Proton acceptor" evidence="7">
    <location>
        <position position="69"/>
    </location>
</feature>
<dbReference type="InterPro" id="IPR018044">
    <property type="entry name" value="Peptidase_S11"/>
</dbReference>
<dbReference type="PANTHER" id="PTHR21581">
    <property type="entry name" value="D-ALANYL-D-ALANINE CARBOXYPEPTIDASE"/>
    <property type="match status" value="1"/>
</dbReference>
<feature type="active site" description="Acyl-ester intermediate" evidence="7">
    <location>
        <position position="66"/>
    </location>
</feature>
<evidence type="ECO:0000313" key="13">
    <source>
        <dbReference type="Proteomes" id="UP000632498"/>
    </source>
</evidence>
<dbReference type="Proteomes" id="UP000632498">
    <property type="component" value="Unassembled WGS sequence"/>
</dbReference>
<dbReference type="InterPro" id="IPR012338">
    <property type="entry name" value="Beta-lactam/transpept-like"/>
</dbReference>
<keyword evidence="2" id="KW-0732">Signal</keyword>
<keyword evidence="5" id="KW-0573">Peptidoglycan synthesis</keyword>
<dbReference type="GO" id="GO:0008360">
    <property type="term" value="P:regulation of cell shape"/>
    <property type="evidence" value="ECO:0007669"/>
    <property type="project" value="UniProtKB-KW"/>
</dbReference>
<feature type="domain" description="Peptidase S11 D-alanyl-D-alanine carboxypeptidase A N-terminal" evidence="10">
    <location>
        <begin position="41"/>
        <end position="259"/>
    </location>
</feature>
<evidence type="ECO:0000256" key="6">
    <source>
        <dbReference type="ARBA" id="ARBA00023316"/>
    </source>
</evidence>
<evidence type="ECO:0000256" key="8">
    <source>
        <dbReference type="PIRSR" id="PIRSR618044-2"/>
    </source>
</evidence>
<evidence type="ECO:0000256" key="5">
    <source>
        <dbReference type="ARBA" id="ARBA00022984"/>
    </source>
</evidence>
<accession>A0A917C060</accession>
<dbReference type="GO" id="GO:0071555">
    <property type="term" value="P:cell wall organization"/>
    <property type="evidence" value="ECO:0007669"/>
    <property type="project" value="UniProtKB-KW"/>
</dbReference>
<reference evidence="12" key="2">
    <citation type="submission" date="2020-09" db="EMBL/GenBank/DDBJ databases">
        <authorList>
            <person name="Sun Q."/>
            <person name="Zhou Y."/>
        </authorList>
    </citation>
    <scope>NUCLEOTIDE SEQUENCE</scope>
    <source>
        <strain evidence="12">CGMCC 1.15254</strain>
    </source>
</reference>
<organism evidence="12 13">
    <name type="scientific">Terasakiella brassicae</name>
    <dbReference type="NCBI Taxonomy" id="1634917"/>
    <lineage>
        <taxon>Bacteria</taxon>
        <taxon>Pseudomonadati</taxon>
        <taxon>Pseudomonadota</taxon>
        <taxon>Alphaproteobacteria</taxon>
        <taxon>Rhodospirillales</taxon>
        <taxon>Terasakiellaceae</taxon>
        <taxon>Terasakiella</taxon>
    </lineage>
</organism>
<comment type="similarity">
    <text evidence="1 9">Belongs to the peptidase S11 family.</text>
</comment>
<dbReference type="RefSeq" id="WP_188664002.1">
    <property type="nucleotide sequence ID" value="NZ_BMHV01000011.1"/>
</dbReference>
<keyword evidence="6" id="KW-0961">Cell wall biogenesis/degradation</keyword>
<feature type="binding site" evidence="8">
    <location>
        <position position="228"/>
    </location>
    <ligand>
        <name>substrate</name>
    </ligand>
</feature>
<evidence type="ECO:0000256" key="3">
    <source>
        <dbReference type="ARBA" id="ARBA00022801"/>
    </source>
</evidence>
<dbReference type="GO" id="GO:0006508">
    <property type="term" value="P:proteolysis"/>
    <property type="evidence" value="ECO:0007669"/>
    <property type="project" value="InterPro"/>
</dbReference>
<evidence type="ECO:0000256" key="7">
    <source>
        <dbReference type="PIRSR" id="PIRSR618044-1"/>
    </source>
</evidence>
<evidence type="ECO:0000259" key="10">
    <source>
        <dbReference type="Pfam" id="PF00768"/>
    </source>
</evidence>